<accession>A0AAW2V082</accession>
<protein>
    <submittedName>
        <fullName evidence="1">Uncharacterized protein</fullName>
    </submittedName>
</protein>
<organism evidence="1">
    <name type="scientific">Sesamum latifolium</name>
    <dbReference type="NCBI Taxonomy" id="2727402"/>
    <lineage>
        <taxon>Eukaryota</taxon>
        <taxon>Viridiplantae</taxon>
        <taxon>Streptophyta</taxon>
        <taxon>Embryophyta</taxon>
        <taxon>Tracheophyta</taxon>
        <taxon>Spermatophyta</taxon>
        <taxon>Magnoliopsida</taxon>
        <taxon>eudicotyledons</taxon>
        <taxon>Gunneridae</taxon>
        <taxon>Pentapetalae</taxon>
        <taxon>asterids</taxon>
        <taxon>lamiids</taxon>
        <taxon>Lamiales</taxon>
        <taxon>Pedaliaceae</taxon>
        <taxon>Sesamum</taxon>
    </lineage>
</organism>
<gene>
    <name evidence="1" type="ORF">Slati_3103500</name>
</gene>
<dbReference type="EMBL" id="JACGWN010000011">
    <property type="protein sequence ID" value="KAL0420806.1"/>
    <property type="molecule type" value="Genomic_DNA"/>
</dbReference>
<name>A0AAW2V082_9LAMI</name>
<dbReference type="AlphaFoldDB" id="A0AAW2V082"/>
<proteinExistence type="predicted"/>
<sequence>MIGVSSVVSTSSTSFYGFVVHFPDLGLPSVWESPSMEPPVIIRITPLQGGSLESVLSFVPILGPPFGEAFGLATLASFDMSVLSSGRDRFLELSPNTRILGGTHSG</sequence>
<reference evidence="1" key="2">
    <citation type="journal article" date="2024" name="Plant">
        <title>Genomic evolution and insights into agronomic trait innovations of Sesamum species.</title>
        <authorList>
            <person name="Miao H."/>
            <person name="Wang L."/>
            <person name="Qu L."/>
            <person name="Liu H."/>
            <person name="Sun Y."/>
            <person name="Le M."/>
            <person name="Wang Q."/>
            <person name="Wei S."/>
            <person name="Zheng Y."/>
            <person name="Lin W."/>
            <person name="Duan Y."/>
            <person name="Cao H."/>
            <person name="Xiong S."/>
            <person name="Wang X."/>
            <person name="Wei L."/>
            <person name="Li C."/>
            <person name="Ma Q."/>
            <person name="Ju M."/>
            <person name="Zhao R."/>
            <person name="Li G."/>
            <person name="Mu C."/>
            <person name="Tian Q."/>
            <person name="Mei H."/>
            <person name="Zhang T."/>
            <person name="Gao T."/>
            <person name="Zhang H."/>
        </authorList>
    </citation>
    <scope>NUCLEOTIDE SEQUENCE</scope>
    <source>
        <strain evidence="1">KEN1</strain>
    </source>
</reference>
<reference evidence="1" key="1">
    <citation type="submission" date="2020-06" db="EMBL/GenBank/DDBJ databases">
        <authorList>
            <person name="Li T."/>
            <person name="Hu X."/>
            <person name="Zhang T."/>
            <person name="Song X."/>
            <person name="Zhang H."/>
            <person name="Dai N."/>
            <person name="Sheng W."/>
            <person name="Hou X."/>
            <person name="Wei L."/>
        </authorList>
    </citation>
    <scope>NUCLEOTIDE SEQUENCE</scope>
    <source>
        <strain evidence="1">KEN1</strain>
        <tissue evidence="1">Leaf</tissue>
    </source>
</reference>
<evidence type="ECO:0000313" key="1">
    <source>
        <dbReference type="EMBL" id="KAL0420806.1"/>
    </source>
</evidence>
<comment type="caution">
    <text evidence="1">The sequence shown here is derived from an EMBL/GenBank/DDBJ whole genome shotgun (WGS) entry which is preliminary data.</text>
</comment>